<comment type="subcellular location">
    <subcellularLocation>
        <location evidence="1">Cell membrane</location>
        <topology evidence="1">Multi-pass membrane protein</topology>
    </subcellularLocation>
</comment>
<evidence type="ECO:0000259" key="9">
    <source>
        <dbReference type="PROSITE" id="PS50893"/>
    </source>
</evidence>
<evidence type="ECO:0000256" key="3">
    <source>
        <dbReference type="ARBA" id="ARBA00022692"/>
    </source>
</evidence>
<evidence type="ECO:0000256" key="8">
    <source>
        <dbReference type="SAM" id="Phobius"/>
    </source>
</evidence>
<dbReference type="Pfam" id="PF00664">
    <property type="entry name" value="ABC_membrane"/>
    <property type="match status" value="1"/>
</dbReference>
<proteinExistence type="inferred from homology"/>
<dbReference type="InterPro" id="IPR011527">
    <property type="entry name" value="ABC1_TM_dom"/>
</dbReference>
<protein>
    <submittedName>
        <fullName evidence="11">ABC-type bacteriocin/lantibiotic exporter, contains an N-terminal double-glycine peptidase domain</fullName>
    </submittedName>
</protein>
<keyword evidence="6 8" id="KW-1133">Transmembrane helix</keyword>
<feature type="transmembrane region" description="Helical" evidence="8">
    <location>
        <begin position="21"/>
        <end position="48"/>
    </location>
</feature>
<dbReference type="SUPFAM" id="SSF52540">
    <property type="entry name" value="P-loop containing nucleoside triphosphate hydrolases"/>
    <property type="match status" value="1"/>
</dbReference>
<comment type="similarity">
    <text evidence="2">Belongs to the ABC transporter superfamily.</text>
</comment>
<feature type="domain" description="ABC transporter" evidence="9">
    <location>
        <begin position="339"/>
        <end position="546"/>
    </location>
</feature>
<dbReference type="Gene3D" id="3.40.50.300">
    <property type="entry name" value="P-loop containing nucleotide triphosphate hydrolases"/>
    <property type="match status" value="1"/>
</dbReference>
<organism evidence="11 12">
    <name type="scientific">Pseudovibrio denitrificans</name>
    <dbReference type="NCBI Taxonomy" id="258256"/>
    <lineage>
        <taxon>Bacteria</taxon>
        <taxon>Pseudomonadati</taxon>
        <taxon>Pseudomonadota</taxon>
        <taxon>Alphaproteobacteria</taxon>
        <taxon>Hyphomicrobiales</taxon>
        <taxon>Stappiaceae</taxon>
        <taxon>Pseudovibrio</taxon>
    </lineage>
</organism>
<sequence>MTKLIFTIRDIWTAIDGRPRVLLYISFLLFGVVTLCRVLTPVLFAWIIASGEYTANNIAMGILAYSVLFFLIRFVEECRFAVYVCFEQEVQKHLALKTIETFFHFPFSFSRSKSPSENAIVVDRGLSGLRVALYNGIFSLAPVVVEAIIFIAIIAVRIDWVIASWALAILVSFLLITIRLSNKIRALQEKWFSTATVNYKILSESLRSFETIRSLDRTNWAKTRYRSATDDFIEEVVASLKPGVVLGCLQGLLLCVLVGSIVGSVLFSSGITPTTVATLVLVNGLLVQIITPLLQFSGAYRLFIQGIASSKQLLDLLNTKTIATKIPHTVIDDASDKVFQAEQISISYGSQKIIQNESFTIPSNQLIAIYGPSGSGKSTLARCLAGLYEYDGVIKSLYNSDKIFYLTQDVHLFDMSIQDNIALGLPVIESKILAVLESCGFTKNEISSLLDRGVGENGANVSGGQRQRIGIARLLYHEAQVLILDEPTSALDADNANVVIELLKNLSISKTCIVVTHDARCINHADIQFKILNGCVVQSDEAVPAIK</sequence>
<feature type="transmembrane region" description="Helical" evidence="8">
    <location>
        <begin position="279"/>
        <end position="303"/>
    </location>
</feature>
<dbReference type="Proteomes" id="UP000183371">
    <property type="component" value="Unassembled WGS sequence"/>
</dbReference>
<dbReference type="GO" id="GO:0034040">
    <property type="term" value="F:ATPase-coupled lipid transmembrane transporter activity"/>
    <property type="evidence" value="ECO:0007669"/>
    <property type="project" value="TreeGrafter"/>
</dbReference>
<evidence type="ECO:0000313" key="12">
    <source>
        <dbReference type="Proteomes" id="UP000183371"/>
    </source>
</evidence>
<feature type="domain" description="ABC transmembrane type-1" evidence="10">
    <location>
        <begin position="25"/>
        <end position="305"/>
    </location>
</feature>
<evidence type="ECO:0000256" key="2">
    <source>
        <dbReference type="ARBA" id="ARBA00005417"/>
    </source>
</evidence>
<dbReference type="GO" id="GO:0140359">
    <property type="term" value="F:ABC-type transporter activity"/>
    <property type="evidence" value="ECO:0007669"/>
    <property type="project" value="InterPro"/>
</dbReference>
<evidence type="ECO:0000256" key="7">
    <source>
        <dbReference type="ARBA" id="ARBA00023136"/>
    </source>
</evidence>
<evidence type="ECO:0000259" key="10">
    <source>
        <dbReference type="PROSITE" id="PS50929"/>
    </source>
</evidence>
<dbReference type="InterPro" id="IPR039421">
    <property type="entry name" value="Type_1_exporter"/>
</dbReference>
<dbReference type="GO" id="GO:0016887">
    <property type="term" value="F:ATP hydrolysis activity"/>
    <property type="evidence" value="ECO:0007669"/>
    <property type="project" value="InterPro"/>
</dbReference>
<gene>
    <name evidence="11" type="ORF">SAMN05444141_11429</name>
</gene>
<evidence type="ECO:0000256" key="4">
    <source>
        <dbReference type="ARBA" id="ARBA00022741"/>
    </source>
</evidence>
<keyword evidence="5" id="KW-0067">ATP-binding</keyword>
<dbReference type="SMART" id="SM00382">
    <property type="entry name" value="AAA"/>
    <property type="match status" value="1"/>
</dbReference>
<keyword evidence="7 8" id="KW-0472">Membrane</keyword>
<dbReference type="GO" id="GO:0005524">
    <property type="term" value="F:ATP binding"/>
    <property type="evidence" value="ECO:0007669"/>
    <property type="project" value="UniProtKB-KW"/>
</dbReference>
<evidence type="ECO:0000256" key="6">
    <source>
        <dbReference type="ARBA" id="ARBA00022989"/>
    </source>
</evidence>
<keyword evidence="4" id="KW-0547">Nucleotide-binding</keyword>
<feature type="transmembrane region" description="Helical" evidence="8">
    <location>
        <begin position="162"/>
        <end position="180"/>
    </location>
</feature>
<keyword evidence="12" id="KW-1185">Reference proteome</keyword>
<dbReference type="CDD" id="cd03228">
    <property type="entry name" value="ABCC_MRP_Like"/>
    <property type="match status" value="1"/>
</dbReference>
<reference evidence="12" key="1">
    <citation type="submission" date="2016-10" db="EMBL/GenBank/DDBJ databases">
        <authorList>
            <person name="Varghese N."/>
            <person name="Submissions S."/>
        </authorList>
    </citation>
    <scope>NUCLEOTIDE SEQUENCE [LARGE SCALE GENOMIC DNA]</scope>
    <source>
        <strain evidence="12">DSM 17465</strain>
    </source>
</reference>
<dbReference type="EMBL" id="FPBD01000014">
    <property type="protein sequence ID" value="SFU17096.1"/>
    <property type="molecule type" value="Genomic_DNA"/>
</dbReference>
<dbReference type="RefSeq" id="WP_054785729.1">
    <property type="nucleotide sequence ID" value="NZ_FPBD01000014.1"/>
</dbReference>
<dbReference type="Pfam" id="PF00005">
    <property type="entry name" value="ABC_tran"/>
    <property type="match status" value="1"/>
</dbReference>
<evidence type="ECO:0000256" key="5">
    <source>
        <dbReference type="ARBA" id="ARBA00022840"/>
    </source>
</evidence>
<dbReference type="SUPFAM" id="SSF90123">
    <property type="entry name" value="ABC transporter transmembrane region"/>
    <property type="match status" value="1"/>
</dbReference>
<keyword evidence="3 8" id="KW-0812">Transmembrane</keyword>
<feature type="transmembrane region" description="Helical" evidence="8">
    <location>
        <begin position="244"/>
        <end position="267"/>
    </location>
</feature>
<dbReference type="GO" id="GO:0005886">
    <property type="term" value="C:plasma membrane"/>
    <property type="evidence" value="ECO:0007669"/>
    <property type="project" value="UniProtKB-SubCell"/>
</dbReference>
<dbReference type="PROSITE" id="PS50893">
    <property type="entry name" value="ABC_TRANSPORTER_2"/>
    <property type="match status" value="1"/>
</dbReference>
<evidence type="ECO:0000313" key="11">
    <source>
        <dbReference type="EMBL" id="SFU17096.1"/>
    </source>
</evidence>
<evidence type="ECO:0000256" key="1">
    <source>
        <dbReference type="ARBA" id="ARBA00004651"/>
    </source>
</evidence>
<dbReference type="InterPro" id="IPR003439">
    <property type="entry name" value="ABC_transporter-like_ATP-bd"/>
</dbReference>
<feature type="transmembrane region" description="Helical" evidence="8">
    <location>
        <begin position="54"/>
        <end position="72"/>
    </location>
</feature>
<dbReference type="Gene3D" id="1.20.1560.10">
    <property type="entry name" value="ABC transporter type 1, transmembrane domain"/>
    <property type="match status" value="1"/>
</dbReference>
<name>A0A1I7DZN6_9HYPH</name>
<dbReference type="PROSITE" id="PS50929">
    <property type="entry name" value="ABC_TM1F"/>
    <property type="match status" value="1"/>
</dbReference>
<dbReference type="AlphaFoldDB" id="A0A1I7DZN6"/>
<dbReference type="InterPro" id="IPR027417">
    <property type="entry name" value="P-loop_NTPase"/>
</dbReference>
<dbReference type="InterPro" id="IPR003593">
    <property type="entry name" value="AAA+_ATPase"/>
</dbReference>
<dbReference type="PANTHER" id="PTHR24221:SF654">
    <property type="entry name" value="ATP-BINDING CASSETTE SUB-FAMILY B MEMBER 6"/>
    <property type="match status" value="1"/>
</dbReference>
<accession>A0A1I7DZN6</accession>
<dbReference type="PROSITE" id="PS00211">
    <property type="entry name" value="ABC_TRANSPORTER_1"/>
    <property type="match status" value="1"/>
</dbReference>
<dbReference type="InterPro" id="IPR017871">
    <property type="entry name" value="ABC_transporter-like_CS"/>
</dbReference>
<dbReference type="PANTHER" id="PTHR24221">
    <property type="entry name" value="ATP-BINDING CASSETTE SUB-FAMILY B"/>
    <property type="match status" value="1"/>
</dbReference>
<dbReference type="InterPro" id="IPR036640">
    <property type="entry name" value="ABC1_TM_sf"/>
</dbReference>
<feature type="transmembrane region" description="Helical" evidence="8">
    <location>
        <begin position="132"/>
        <end position="156"/>
    </location>
</feature>